<gene>
    <name evidence="4" type="ORF">GR183_04875</name>
</gene>
<dbReference type="PANTHER" id="PTHR44591:SF25">
    <property type="entry name" value="CHEMOTAXIS TWO-COMPONENT RESPONSE REGULATOR"/>
    <property type="match status" value="1"/>
</dbReference>
<dbReference type="SUPFAM" id="SSF52172">
    <property type="entry name" value="CheY-like"/>
    <property type="match status" value="1"/>
</dbReference>
<accession>A0A7X3LSC4</accession>
<dbReference type="InterPro" id="IPR001789">
    <property type="entry name" value="Sig_transdc_resp-reg_receiver"/>
</dbReference>
<organism evidence="4 5">
    <name type="scientific">Stappia sediminis</name>
    <dbReference type="NCBI Taxonomy" id="2692190"/>
    <lineage>
        <taxon>Bacteria</taxon>
        <taxon>Pseudomonadati</taxon>
        <taxon>Pseudomonadota</taxon>
        <taxon>Alphaproteobacteria</taxon>
        <taxon>Hyphomicrobiales</taxon>
        <taxon>Stappiaceae</taxon>
        <taxon>Stappia</taxon>
    </lineage>
</organism>
<dbReference type="Pfam" id="PF00072">
    <property type="entry name" value="Response_reg"/>
    <property type="match status" value="1"/>
</dbReference>
<evidence type="ECO:0000313" key="5">
    <source>
        <dbReference type="Proteomes" id="UP000433101"/>
    </source>
</evidence>
<comment type="caution">
    <text evidence="4">The sequence shown here is derived from an EMBL/GenBank/DDBJ whole genome shotgun (WGS) entry which is preliminary data.</text>
</comment>
<evidence type="ECO:0000259" key="3">
    <source>
        <dbReference type="PROSITE" id="PS50110"/>
    </source>
</evidence>
<keyword evidence="5" id="KW-1185">Reference proteome</keyword>
<dbReference type="Proteomes" id="UP000433101">
    <property type="component" value="Unassembled WGS sequence"/>
</dbReference>
<feature type="modified residue" description="4-aspartylphosphate" evidence="2">
    <location>
        <position position="56"/>
    </location>
</feature>
<dbReference type="Gene3D" id="3.40.50.2300">
    <property type="match status" value="1"/>
</dbReference>
<evidence type="ECO:0000313" key="4">
    <source>
        <dbReference type="EMBL" id="MXN64227.1"/>
    </source>
</evidence>
<evidence type="ECO:0000256" key="2">
    <source>
        <dbReference type="PROSITE-ProRule" id="PRU00169"/>
    </source>
</evidence>
<sequence length="123" mass="13178">MSPKEIVVAIVDDDESVRRALQRMVLSLSFDPVGFQSGDDFVASLDRRMPDCVLLDVHMPGLSGLGVLRKMTAGRRHVPAIAITGFDQPGLREKCLDAGAVAYLIKPLDSSEVANAIENATAA</sequence>
<proteinExistence type="predicted"/>
<dbReference type="RefSeq" id="WP_160774476.1">
    <property type="nucleotide sequence ID" value="NZ_WUMV01000002.1"/>
</dbReference>
<dbReference type="EMBL" id="WUMV01000002">
    <property type="protein sequence ID" value="MXN64227.1"/>
    <property type="molecule type" value="Genomic_DNA"/>
</dbReference>
<protein>
    <submittedName>
        <fullName evidence="4">Response regulator</fullName>
    </submittedName>
</protein>
<dbReference type="AlphaFoldDB" id="A0A7X3LSC4"/>
<dbReference type="SMART" id="SM00448">
    <property type="entry name" value="REC"/>
    <property type="match status" value="1"/>
</dbReference>
<dbReference type="PROSITE" id="PS50110">
    <property type="entry name" value="RESPONSE_REGULATORY"/>
    <property type="match status" value="1"/>
</dbReference>
<reference evidence="4 5" key="1">
    <citation type="submission" date="2019-12" db="EMBL/GenBank/DDBJ databases">
        <authorList>
            <person name="Li M."/>
        </authorList>
    </citation>
    <scope>NUCLEOTIDE SEQUENCE [LARGE SCALE GENOMIC DNA]</scope>
    <source>
        <strain evidence="4 5">GBMRC 2046</strain>
    </source>
</reference>
<dbReference type="InterPro" id="IPR011006">
    <property type="entry name" value="CheY-like_superfamily"/>
</dbReference>
<evidence type="ECO:0000256" key="1">
    <source>
        <dbReference type="ARBA" id="ARBA00022553"/>
    </source>
</evidence>
<dbReference type="GO" id="GO:0000160">
    <property type="term" value="P:phosphorelay signal transduction system"/>
    <property type="evidence" value="ECO:0007669"/>
    <property type="project" value="InterPro"/>
</dbReference>
<dbReference type="PANTHER" id="PTHR44591">
    <property type="entry name" value="STRESS RESPONSE REGULATOR PROTEIN 1"/>
    <property type="match status" value="1"/>
</dbReference>
<name>A0A7X3LSC4_9HYPH</name>
<dbReference type="InterPro" id="IPR050595">
    <property type="entry name" value="Bact_response_regulator"/>
</dbReference>
<feature type="domain" description="Response regulatory" evidence="3">
    <location>
        <begin position="7"/>
        <end position="121"/>
    </location>
</feature>
<keyword evidence="1 2" id="KW-0597">Phosphoprotein</keyword>